<keyword evidence="3" id="KW-1185">Reference proteome</keyword>
<gene>
    <name evidence="2" type="ORF">LLUT_LOCUS5997</name>
</gene>
<feature type="signal peptide" evidence="1">
    <location>
        <begin position="1"/>
        <end position="22"/>
    </location>
</feature>
<feature type="chain" id="PRO_5043483267" evidence="1">
    <location>
        <begin position="23"/>
        <end position="124"/>
    </location>
</feature>
<evidence type="ECO:0000313" key="2">
    <source>
        <dbReference type="EMBL" id="CAL0304937.1"/>
    </source>
</evidence>
<sequence length="124" mass="13909">MIKTPLLWFILLINIFIFQTYGSTSTSTMEDFRTSNHQKEAKSMHGMMMESNKPSSERTYKELHVVQHTVTEEKAKTVYGGVNNAKGSHKSKSGATSYSLKSSSLFIAALKHLIPGLLLVGYFF</sequence>
<dbReference type="EMBL" id="CAXHTB010000004">
    <property type="protein sequence ID" value="CAL0304937.1"/>
    <property type="molecule type" value="Genomic_DNA"/>
</dbReference>
<reference evidence="2 3" key="1">
    <citation type="submission" date="2024-03" db="EMBL/GenBank/DDBJ databases">
        <authorList>
            <person name="Martinez-Hernandez J."/>
        </authorList>
    </citation>
    <scope>NUCLEOTIDE SEQUENCE [LARGE SCALE GENOMIC DNA]</scope>
</reference>
<evidence type="ECO:0000256" key="1">
    <source>
        <dbReference type="SAM" id="SignalP"/>
    </source>
</evidence>
<evidence type="ECO:0000313" key="3">
    <source>
        <dbReference type="Proteomes" id="UP001497480"/>
    </source>
</evidence>
<dbReference type="AlphaFoldDB" id="A0AAV1W6W1"/>
<comment type="caution">
    <text evidence="2">The sequence shown here is derived from an EMBL/GenBank/DDBJ whole genome shotgun (WGS) entry which is preliminary data.</text>
</comment>
<accession>A0AAV1W6W1</accession>
<name>A0AAV1W6W1_LUPLU</name>
<protein>
    <submittedName>
        <fullName evidence="2">Uncharacterized protein</fullName>
    </submittedName>
</protein>
<keyword evidence="1" id="KW-0732">Signal</keyword>
<dbReference type="Proteomes" id="UP001497480">
    <property type="component" value="Unassembled WGS sequence"/>
</dbReference>
<proteinExistence type="predicted"/>
<organism evidence="2 3">
    <name type="scientific">Lupinus luteus</name>
    <name type="common">European yellow lupine</name>
    <dbReference type="NCBI Taxonomy" id="3873"/>
    <lineage>
        <taxon>Eukaryota</taxon>
        <taxon>Viridiplantae</taxon>
        <taxon>Streptophyta</taxon>
        <taxon>Embryophyta</taxon>
        <taxon>Tracheophyta</taxon>
        <taxon>Spermatophyta</taxon>
        <taxon>Magnoliopsida</taxon>
        <taxon>eudicotyledons</taxon>
        <taxon>Gunneridae</taxon>
        <taxon>Pentapetalae</taxon>
        <taxon>rosids</taxon>
        <taxon>fabids</taxon>
        <taxon>Fabales</taxon>
        <taxon>Fabaceae</taxon>
        <taxon>Papilionoideae</taxon>
        <taxon>50 kb inversion clade</taxon>
        <taxon>genistoids sensu lato</taxon>
        <taxon>core genistoids</taxon>
        <taxon>Genisteae</taxon>
        <taxon>Lupinus</taxon>
    </lineage>
</organism>